<dbReference type="OrthoDB" id="106922at2157"/>
<evidence type="ECO:0000256" key="5">
    <source>
        <dbReference type="ARBA" id="ARBA00022842"/>
    </source>
</evidence>
<dbReference type="InterPro" id="IPR000092">
    <property type="entry name" value="Polyprenyl_synt"/>
</dbReference>
<reference evidence="7 8" key="1">
    <citation type="journal article" date="2013" name="Genome Announc.">
        <title>Complete Genome Sequence of the Thermophilic and Facultatively Chemolithoautotrophic Sulfate Reducer Archaeoglobus sulfaticallidus Strain PM70-1T.</title>
        <authorList>
            <person name="Stokke R."/>
            <person name="Hocking W.P."/>
            <person name="Steinsbu B.O."/>
            <person name="Steen I.H."/>
        </authorList>
    </citation>
    <scope>NUCLEOTIDE SEQUENCE [LARGE SCALE GENOMIC DNA]</scope>
    <source>
        <strain evidence="7">PM70-1</strain>
    </source>
</reference>
<dbReference type="eggNOG" id="arCOG01727">
    <property type="taxonomic scope" value="Archaea"/>
</dbReference>
<dbReference type="GO" id="GO:0004659">
    <property type="term" value="F:prenyltransferase activity"/>
    <property type="evidence" value="ECO:0007669"/>
    <property type="project" value="InterPro"/>
</dbReference>
<dbReference type="CDD" id="cd00685">
    <property type="entry name" value="Trans_IPPS_HT"/>
    <property type="match status" value="1"/>
</dbReference>
<evidence type="ECO:0000313" key="8">
    <source>
        <dbReference type="Proteomes" id="UP000013307"/>
    </source>
</evidence>
<keyword evidence="8" id="KW-1185">Reference proteome</keyword>
<dbReference type="InterPro" id="IPR008949">
    <property type="entry name" value="Isoprenoid_synthase_dom_sf"/>
</dbReference>
<keyword evidence="5" id="KW-0460">Magnesium</keyword>
<dbReference type="PANTHER" id="PTHR12001">
    <property type="entry name" value="GERANYLGERANYL PYROPHOSPHATE SYNTHASE"/>
    <property type="match status" value="1"/>
</dbReference>
<dbReference type="GO" id="GO:0046872">
    <property type="term" value="F:metal ion binding"/>
    <property type="evidence" value="ECO:0007669"/>
    <property type="project" value="UniProtKB-KW"/>
</dbReference>
<comment type="cofactor">
    <cofactor evidence="1">
        <name>Mg(2+)</name>
        <dbReference type="ChEBI" id="CHEBI:18420"/>
    </cofactor>
</comment>
<dbReference type="AlphaFoldDB" id="N0BC22"/>
<dbReference type="Gene3D" id="1.10.600.10">
    <property type="entry name" value="Farnesyl Diphosphate Synthase"/>
    <property type="match status" value="1"/>
</dbReference>
<dbReference type="GO" id="GO:0008299">
    <property type="term" value="P:isoprenoid biosynthetic process"/>
    <property type="evidence" value="ECO:0007669"/>
    <property type="project" value="InterPro"/>
</dbReference>
<dbReference type="KEGG" id="ast:Asulf_00500"/>
<evidence type="ECO:0000256" key="2">
    <source>
        <dbReference type="ARBA" id="ARBA00006706"/>
    </source>
</evidence>
<evidence type="ECO:0000256" key="6">
    <source>
        <dbReference type="RuleBase" id="RU004466"/>
    </source>
</evidence>
<dbReference type="SFLD" id="SFLDS00005">
    <property type="entry name" value="Isoprenoid_Synthase_Type_I"/>
    <property type="match status" value="1"/>
</dbReference>
<dbReference type="STRING" id="387631.Asulf_00500"/>
<evidence type="ECO:0000256" key="1">
    <source>
        <dbReference type="ARBA" id="ARBA00001946"/>
    </source>
</evidence>
<dbReference type="EMBL" id="CP005290">
    <property type="protein sequence ID" value="AGK60523.1"/>
    <property type="molecule type" value="Genomic_DNA"/>
</dbReference>
<comment type="similarity">
    <text evidence="2 6">Belongs to the FPP/GGPP synthase family.</text>
</comment>
<keyword evidence="3 6" id="KW-0808">Transferase</keyword>
<dbReference type="HOGENOM" id="CLU_014015_2_0_2"/>
<dbReference type="PANTHER" id="PTHR12001:SF85">
    <property type="entry name" value="SHORT CHAIN ISOPRENYL DIPHOSPHATE SYNTHASE"/>
    <property type="match status" value="1"/>
</dbReference>
<name>N0BC22_9EURY</name>
<dbReference type="Proteomes" id="UP000013307">
    <property type="component" value="Chromosome"/>
</dbReference>
<protein>
    <submittedName>
        <fullName evidence="7">Geranylgeranyl pyrophosphate synthase</fullName>
    </submittedName>
</protein>
<dbReference type="SFLD" id="SFLDG01017">
    <property type="entry name" value="Polyprenyl_Transferase_Like"/>
    <property type="match status" value="1"/>
</dbReference>
<organism evidence="7 8">
    <name type="scientific">Archaeoglobus sulfaticallidus PM70-1</name>
    <dbReference type="NCBI Taxonomy" id="387631"/>
    <lineage>
        <taxon>Archaea</taxon>
        <taxon>Methanobacteriati</taxon>
        <taxon>Methanobacteriota</taxon>
        <taxon>Archaeoglobi</taxon>
        <taxon>Archaeoglobales</taxon>
        <taxon>Archaeoglobaceae</taxon>
        <taxon>Archaeoglobus</taxon>
    </lineage>
</organism>
<evidence type="ECO:0000256" key="3">
    <source>
        <dbReference type="ARBA" id="ARBA00022679"/>
    </source>
</evidence>
<accession>N0BC22</accession>
<gene>
    <name evidence="7" type="ORF">Asulf_00500</name>
</gene>
<keyword evidence="4" id="KW-0479">Metal-binding</keyword>
<proteinExistence type="inferred from homology"/>
<sequence length="304" mass="35167">MIDGWEEFKIINRALNELVENSNSIPKIKKALKYIISAGGKRTRPIIVLLSGKMCGGDYNDVLNAAISVELIHTASLAHDDIIDRGVMRRNVRTLHIEYDLPVAILVGDWLISKSVELTSIYGEEIVKEFASVGRMMSEGELLDVYSTREEFSEKDYFKCIESKTASLFAYSAKNACRIVSDDEKAAEELFKYGRNLGMAYQLVDDLIEYLEIYDDKSSEFESRTLPMIYEEKYGFDEAICRTMEFIKKYSMESEKALDYFDHSEEREKLRYMINYMTRNQIRSYIEKNKSKLNTPRVSAYLAF</sequence>
<evidence type="ECO:0000256" key="4">
    <source>
        <dbReference type="ARBA" id="ARBA00022723"/>
    </source>
</evidence>
<evidence type="ECO:0000313" key="7">
    <source>
        <dbReference type="EMBL" id="AGK60523.1"/>
    </source>
</evidence>
<dbReference type="Pfam" id="PF00348">
    <property type="entry name" value="polyprenyl_synt"/>
    <property type="match status" value="1"/>
</dbReference>
<dbReference type="SUPFAM" id="SSF48576">
    <property type="entry name" value="Terpenoid synthases"/>
    <property type="match status" value="1"/>
</dbReference>